<dbReference type="AlphaFoldDB" id="A0A0C4E9Q6"/>
<proteinExistence type="predicted"/>
<dbReference type="VEuPathDB" id="FungiDB:MAPG_09352"/>
<evidence type="ECO:0000256" key="1">
    <source>
        <dbReference type="SAM" id="MobiDB-lite"/>
    </source>
</evidence>
<reference evidence="3" key="4">
    <citation type="journal article" date="2015" name="G3 (Bethesda)">
        <title>Genome sequences of three phytopathogenic species of the Magnaporthaceae family of fungi.</title>
        <authorList>
            <person name="Okagaki L.H."/>
            <person name="Nunes C.C."/>
            <person name="Sailsbery J."/>
            <person name="Clay B."/>
            <person name="Brown D."/>
            <person name="John T."/>
            <person name="Oh Y."/>
            <person name="Young N."/>
            <person name="Fitzgerald M."/>
            <person name="Haas B.J."/>
            <person name="Zeng Q."/>
            <person name="Young S."/>
            <person name="Adiconis X."/>
            <person name="Fan L."/>
            <person name="Levin J.Z."/>
            <person name="Mitchell T.K."/>
            <person name="Okubara P.A."/>
            <person name="Farman M.L."/>
            <person name="Kohn L.M."/>
            <person name="Birren B."/>
            <person name="Ma L.-J."/>
            <person name="Dean R.A."/>
        </authorList>
    </citation>
    <scope>NUCLEOTIDE SEQUENCE</scope>
    <source>
        <strain evidence="3">ATCC 64411 / 73-15</strain>
    </source>
</reference>
<feature type="compositionally biased region" description="Basic and acidic residues" evidence="1">
    <location>
        <begin position="146"/>
        <end position="155"/>
    </location>
</feature>
<gene>
    <name evidence="2" type="ORF">MAPG_09352</name>
</gene>
<reference evidence="2" key="3">
    <citation type="submission" date="2011-03" db="EMBL/GenBank/DDBJ databases">
        <title>Annotation of Magnaporthe poae ATCC 64411.</title>
        <authorList>
            <person name="Ma L.-J."/>
            <person name="Dead R."/>
            <person name="Young S.K."/>
            <person name="Zeng Q."/>
            <person name="Gargeya S."/>
            <person name="Fitzgerald M."/>
            <person name="Haas B."/>
            <person name="Abouelleil A."/>
            <person name="Alvarado L."/>
            <person name="Arachchi H.M."/>
            <person name="Berlin A."/>
            <person name="Brown A."/>
            <person name="Chapman S.B."/>
            <person name="Chen Z."/>
            <person name="Dunbar C."/>
            <person name="Freedman E."/>
            <person name="Gearin G."/>
            <person name="Gellesch M."/>
            <person name="Goldberg J."/>
            <person name="Griggs A."/>
            <person name="Gujja S."/>
            <person name="Heiman D."/>
            <person name="Howarth C."/>
            <person name="Larson L."/>
            <person name="Lui A."/>
            <person name="MacDonald P.J.P."/>
            <person name="Mehta T."/>
            <person name="Montmayeur A."/>
            <person name="Murphy C."/>
            <person name="Neiman D."/>
            <person name="Pearson M."/>
            <person name="Priest M."/>
            <person name="Roberts A."/>
            <person name="Saif S."/>
            <person name="Shea T."/>
            <person name="Shenoy N."/>
            <person name="Sisk P."/>
            <person name="Stolte C."/>
            <person name="Sykes S."/>
            <person name="Yandava C."/>
            <person name="Wortman J."/>
            <person name="Nusbaum C."/>
            <person name="Birren B."/>
        </authorList>
    </citation>
    <scope>NUCLEOTIDE SEQUENCE</scope>
    <source>
        <strain evidence="2">ATCC 64411</strain>
    </source>
</reference>
<keyword evidence="4" id="KW-1185">Reference proteome</keyword>
<reference evidence="2" key="1">
    <citation type="submission" date="2010-05" db="EMBL/GenBank/DDBJ databases">
        <title>The Genome Sequence of Magnaporthe poae strain ATCC 64411.</title>
        <authorList>
            <consortium name="The Broad Institute Genome Sequencing Platform"/>
            <consortium name="Broad Institute Genome Sequencing Center for Infectious Disease"/>
            <person name="Ma L.-J."/>
            <person name="Dead R."/>
            <person name="Young S."/>
            <person name="Zeng Q."/>
            <person name="Koehrsen M."/>
            <person name="Alvarado L."/>
            <person name="Berlin A."/>
            <person name="Chapman S.B."/>
            <person name="Chen Z."/>
            <person name="Freedman E."/>
            <person name="Gellesch M."/>
            <person name="Goldberg J."/>
            <person name="Griggs A."/>
            <person name="Gujja S."/>
            <person name="Heilman E.R."/>
            <person name="Heiman D."/>
            <person name="Hepburn T."/>
            <person name="Howarth C."/>
            <person name="Jen D."/>
            <person name="Larson L."/>
            <person name="Mehta T."/>
            <person name="Neiman D."/>
            <person name="Pearson M."/>
            <person name="Roberts A."/>
            <person name="Saif S."/>
            <person name="Shea T."/>
            <person name="Shenoy N."/>
            <person name="Sisk P."/>
            <person name="Stolte C."/>
            <person name="Sykes S."/>
            <person name="Walk T."/>
            <person name="White J."/>
            <person name="Yandava C."/>
            <person name="Haas B."/>
            <person name="Nusbaum C."/>
            <person name="Birren B."/>
        </authorList>
    </citation>
    <scope>NUCLEOTIDE SEQUENCE</scope>
    <source>
        <strain evidence="2">ATCC 64411</strain>
    </source>
</reference>
<dbReference type="STRING" id="644358.A0A0C4E9Q6"/>
<evidence type="ECO:0000313" key="2">
    <source>
        <dbReference type="EMBL" id="KLU90826.1"/>
    </source>
</evidence>
<dbReference type="EMBL" id="GL876976">
    <property type="protein sequence ID" value="KLU90826.1"/>
    <property type="molecule type" value="Genomic_DNA"/>
</dbReference>
<name>A0A0C4E9Q6_MAGP6</name>
<organism evidence="3 4">
    <name type="scientific">Magnaporthiopsis poae (strain ATCC 64411 / 73-15)</name>
    <name type="common">Kentucky bluegrass fungus</name>
    <name type="synonym">Magnaporthe poae</name>
    <dbReference type="NCBI Taxonomy" id="644358"/>
    <lineage>
        <taxon>Eukaryota</taxon>
        <taxon>Fungi</taxon>
        <taxon>Dikarya</taxon>
        <taxon>Ascomycota</taxon>
        <taxon>Pezizomycotina</taxon>
        <taxon>Sordariomycetes</taxon>
        <taxon>Sordariomycetidae</taxon>
        <taxon>Magnaporthales</taxon>
        <taxon>Magnaporthaceae</taxon>
        <taxon>Magnaporthiopsis</taxon>
    </lineage>
</organism>
<dbReference type="OrthoDB" id="10609178at2759"/>
<reference evidence="4" key="2">
    <citation type="submission" date="2010-05" db="EMBL/GenBank/DDBJ databases">
        <title>The genome sequence of Magnaporthe poae strain ATCC 64411.</title>
        <authorList>
            <person name="Ma L.-J."/>
            <person name="Dead R."/>
            <person name="Young S."/>
            <person name="Zeng Q."/>
            <person name="Koehrsen M."/>
            <person name="Alvarado L."/>
            <person name="Berlin A."/>
            <person name="Chapman S.B."/>
            <person name="Chen Z."/>
            <person name="Freedman E."/>
            <person name="Gellesch M."/>
            <person name="Goldberg J."/>
            <person name="Griggs A."/>
            <person name="Gujja S."/>
            <person name="Heilman E.R."/>
            <person name="Heiman D."/>
            <person name="Hepburn T."/>
            <person name="Howarth C."/>
            <person name="Jen D."/>
            <person name="Larson L."/>
            <person name="Mehta T."/>
            <person name="Neiman D."/>
            <person name="Pearson M."/>
            <person name="Roberts A."/>
            <person name="Saif S."/>
            <person name="Shea T."/>
            <person name="Shenoy N."/>
            <person name="Sisk P."/>
            <person name="Stolte C."/>
            <person name="Sykes S."/>
            <person name="Walk T."/>
            <person name="White J."/>
            <person name="Yandava C."/>
            <person name="Haas B."/>
            <person name="Nusbaum C."/>
            <person name="Birren B."/>
        </authorList>
    </citation>
    <scope>NUCLEOTIDE SEQUENCE [LARGE SCALE GENOMIC DNA]</scope>
    <source>
        <strain evidence="4">ATCC 64411 / 73-15</strain>
    </source>
</reference>
<dbReference type="EnsemblFungi" id="MAPG_09352T0">
    <property type="protein sequence ID" value="MAPG_09352T0"/>
    <property type="gene ID" value="MAPG_09352"/>
</dbReference>
<protein>
    <submittedName>
        <fullName evidence="2 3">Uncharacterized protein</fullName>
    </submittedName>
</protein>
<dbReference type="Proteomes" id="UP000011715">
    <property type="component" value="Unassembled WGS sequence"/>
</dbReference>
<evidence type="ECO:0000313" key="4">
    <source>
        <dbReference type="Proteomes" id="UP000011715"/>
    </source>
</evidence>
<accession>A0A0C4E9Q6</accession>
<evidence type="ECO:0000313" key="3">
    <source>
        <dbReference type="EnsemblFungi" id="MAPG_09352T0"/>
    </source>
</evidence>
<reference evidence="3" key="5">
    <citation type="submission" date="2015-06" db="UniProtKB">
        <authorList>
            <consortium name="EnsemblFungi"/>
        </authorList>
    </citation>
    <scope>IDENTIFICATION</scope>
    <source>
        <strain evidence="3">ATCC 64411</strain>
    </source>
</reference>
<dbReference type="EMBL" id="ADBL01002390">
    <property type="status" value="NOT_ANNOTATED_CDS"/>
    <property type="molecule type" value="Genomic_DNA"/>
</dbReference>
<sequence>MPAVGDDGSVVAKWEARPVSASDIRKRRIQPHGSDISVVAKVEAALVDWSSCLLLYHAPDSNGPALLVTTVGVDDIAVREVVIDCRYVGAVRYWRPPGDRGVINISNFEPDKRFGHAVHPDDSDDFDEYPVSYADGRSNRNLYRERLRSGRRIDPNNDDGDGDKDYNSFYPFKIRLGRDGKLEENEEGKEAQRDKGEKGGWRAIMSLTFSFFFYSENSRRIIPSCIDVDNRDKFWEGQTADRLPGGGGCWSGDGVQGDGDG</sequence>
<feature type="region of interest" description="Disordered" evidence="1">
    <location>
        <begin position="146"/>
        <end position="166"/>
    </location>
</feature>